<dbReference type="RefSeq" id="XP_033524328.1">
    <property type="nucleotide sequence ID" value="XM_033662668.1"/>
</dbReference>
<evidence type="ECO:0000313" key="3">
    <source>
        <dbReference type="Proteomes" id="UP000799771"/>
    </source>
</evidence>
<dbReference type="Proteomes" id="UP000799771">
    <property type="component" value="Unassembled WGS sequence"/>
</dbReference>
<feature type="transmembrane region" description="Helical" evidence="1">
    <location>
        <begin position="39"/>
        <end position="58"/>
    </location>
</feature>
<evidence type="ECO:0000313" key="2">
    <source>
        <dbReference type="EMBL" id="KAF2129941.1"/>
    </source>
</evidence>
<accession>A0A6A6AHN7</accession>
<dbReference type="AlphaFoldDB" id="A0A6A6AHN7"/>
<organism evidence="2 3">
    <name type="scientific">Dothidotthia symphoricarpi CBS 119687</name>
    <dbReference type="NCBI Taxonomy" id="1392245"/>
    <lineage>
        <taxon>Eukaryota</taxon>
        <taxon>Fungi</taxon>
        <taxon>Dikarya</taxon>
        <taxon>Ascomycota</taxon>
        <taxon>Pezizomycotina</taxon>
        <taxon>Dothideomycetes</taxon>
        <taxon>Pleosporomycetidae</taxon>
        <taxon>Pleosporales</taxon>
        <taxon>Dothidotthiaceae</taxon>
        <taxon>Dothidotthia</taxon>
    </lineage>
</organism>
<name>A0A6A6AHN7_9PLEO</name>
<keyword evidence="3" id="KW-1185">Reference proteome</keyword>
<dbReference type="EMBL" id="ML977505">
    <property type="protein sequence ID" value="KAF2129941.1"/>
    <property type="molecule type" value="Genomic_DNA"/>
</dbReference>
<keyword evidence="1" id="KW-1133">Transmembrane helix</keyword>
<protein>
    <submittedName>
        <fullName evidence="2">Uncharacterized protein</fullName>
    </submittedName>
</protein>
<keyword evidence="1" id="KW-0812">Transmembrane</keyword>
<keyword evidence="1" id="KW-0472">Membrane</keyword>
<dbReference type="GeneID" id="54403100"/>
<proteinExistence type="predicted"/>
<reference evidence="2" key="1">
    <citation type="journal article" date="2020" name="Stud. Mycol.">
        <title>101 Dothideomycetes genomes: a test case for predicting lifestyles and emergence of pathogens.</title>
        <authorList>
            <person name="Haridas S."/>
            <person name="Albert R."/>
            <person name="Binder M."/>
            <person name="Bloem J."/>
            <person name="Labutti K."/>
            <person name="Salamov A."/>
            <person name="Andreopoulos B."/>
            <person name="Baker S."/>
            <person name="Barry K."/>
            <person name="Bills G."/>
            <person name="Bluhm B."/>
            <person name="Cannon C."/>
            <person name="Castanera R."/>
            <person name="Culley D."/>
            <person name="Daum C."/>
            <person name="Ezra D."/>
            <person name="Gonzalez J."/>
            <person name="Henrissat B."/>
            <person name="Kuo A."/>
            <person name="Liang C."/>
            <person name="Lipzen A."/>
            <person name="Lutzoni F."/>
            <person name="Magnuson J."/>
            <person name="Mondo S."/>
            <person name="Nolan M."/>
            <person name="Ohm R."/>
            <person name="Pangilinan J."/>
            <person name="Park H.-J."/>
            <person name="Ramirez L."/>
            <person name="Alfaro M."/>
            <person name="Sun H."/>
            <person name="Tritt A."/>
            <person name="Yoshinaga Y."/>
            <person name="Zwiers L.-H."/>
            <person name="Turgeon B."/>
            <person name="Goodwin S."/>
            <person name="Spatafora J."/>
            <person name="Crous P."/>
            <person name="Grigoriev I."/>
        </authorList>
    </citation>
    <scope>NUCLEOTIDE SEQUENCE</scope>
    <source>
        <strain evidence="2">CBS 119687</strain>
    </source>
</reference>
<evidence type="ECO:0000256" key="1">
    <source>
        <dbReference type="SAM" id="Phobius"/>
    </source>
</evidence>
<sequence length="59" mass="6342">MVMVMATSECEVRECAVGLGSGDPYVVLDQESPARSGRGFLHALVIVPLCMFLKLVAFP</sequence>
<gene>
    <name evidence="2" type="ORF">P153DRAFT_227572</name>
</gene>